<dbReference type="Proteomes" id="UP001239462">
    <property type="component" value="Unassembled WGS sequence"/>
</dbReference>
<comment type="caution">
    <text evidence="1">The sequence shown here is derived from an EMBL/GenBank/DDBJ whole genome shotgun (WGS) entry which is preliminary data.</text>
</comment>
<dbReference type="SUPFAM" id="SSF52047">
    <property type="entry name" value="RNI-like"/>
    <property type="match status" value="1"/>
</dbReference>
<dbReference type="EMBL" id="JASZZN010000015">
    <property type="protein sequence ID" value="MDM4017575.1"/>
    <property type="molecule type" value="Genomic_DNA"/>
</dbReference>
<reference evidence="1 2" key="1">
    <citation type="submission" date="2023-06" db="EMBL/GenBank/DDBJ databases">
        <title>Roseiconus lacunae JC819 isolated from Gulf of Mannar region, Tamil Nadu.</title>
        <authorList>
            <person name="Pk S."/>
            <person name="Ch S."/>
            <person name="Ch V.R."/>
        </authorList>
    </citation>
    <scope>NUCLEOTIDE SEQUENCE [LARGE SCALE GENOMIC DNA]</scope>
    <source>
        <strain evidence="1 2">JC819</strain>
    </source>
</reference>
<dbReference type="RefSeq" id="WP_289165071.1">
    <property type="nucleotide sequence ID" value="NZ_JASZZN010000015.1"/>
</dbReference>
<dbReference type="PANTHER" id="PTHR12904">
    <property type="match status" value="1"/>
</dbReference>
<organism evidence="1 2">
    <name type="scientific">Roseiconus lacunae</name>
    <dbReference type="NCBI Taxonomy" id="2605694"/>
    <lineage>
        <taxon>Bacteria</taxon>
        <taxon>Pseudomonadati</taxon>
        <taxon>Planctomycetota</taxon>
        <taxon>Planctomycetia</taxon>
        <taxon>Pirellulales</taxon>
        <taxon>Pirellulaceae</taxon>
        <taxon>Roseiconus</taxon>
    </lineage>
</organism>
<evidence type="ECO:0000313" key="1">
    <source>
        <dbReference type="EMBL" id="MDM4017575.1"/>
    </source>
</evidence>
<protein>
    <recommendedName>
        <fullName evidence="3">Leucine Rich repeats (2 copies)</fullName>
    </recommendedName>
</protein>
<dbReference type="InterPro" id="IPR051341">
    <property type="entry name" value="Zyg-11_UBL_adapter"/>
</dbReference>
<dbReference type="Gene3D" id="3.80.10.10">
    <property type="entry name" value="Ribonuclease Inhibitor"/>
    <property type="match status" value="1"/>
</dbReference>
<name>A0ABT7PM67_9BACT</name>
<gene>
    <name evidence="1" type="ORF">QTN89_19155</name>
</gene>
<evidence type="ECO:0000313" key="2">
    <source>
        <dbReference type="Proteomes" id="UP001239462"/>
    </source>
</evidence>
<keyword evidence="2" id="KW-1185">Reference proteome</keyword>
<sequence>MVLVILGGGHFASANDRTFAYAIAPTVQLPSHFEDQCDRVCRSDPGQGIPKWDVPGWEQYMQVWSELAADPTNQSLRQFLGLPIGDDTGQSLAAIRATRGRSAPSWIGWKPGTYAQVDTPHFQIFSRSDRDKTTEVAEDLERCYWVWTQIFFPLWEGRAQATLHLRDDSSAGTMSDRLAGGRARLSTRKKMRVVLLRDADDYGRTLARLTGGSLQAVSQSTGFYSSERRTSFFFPDQSGDAIASRRHELVHQLFREATRSQLGGDEAGARSDFWLVEGIAGYFESMHFDNGFATVGGWDSPRLQFARYRVFAQQQVVPLAALRPDGQTQVQQRGDLAQFYAFAIAYTHWMMDSGDVATRRWIYQMLADLYRIKIDVETLNEPTDPERGMVAMLRLDDATLASNPAGRTLEQLCLRGCLVSSKGLSQLEPAERLRWLDLTGLPINGDDLRRLVKSPESLTQLSLEACPMIDDAIASWLRSAKQLEELDLSGTRCGDLVLQSLAETTSLQTLWLTDTQVTDKSLEILSRLPQLETIDLRGTAVSAEQIARLQRQHPNWKLNP</sequence>
<proteinExistence type="predicted"/>
<dbReference type="InterPro" id="IPR032675">
    <property type="entry name" value="LRR_dom_sf"/>
</dbReference>
<evidence type="ECO:0008006" key="3">
    <source>
        <dbReference type="Google" id="ProtNLM"/>
    </source>
</evidence>
<dbReference type="PANTHER" id="PTHR12904:SF23">
    <property type="entry name" value="PROTEIN ZER-1 HOMOLOG"/>
    <property type="match status" value="1"/>
</dbReference>
<accession>A0ABT7PM67</accession>